<comment type="caution">
    <text evidence="8">The sequence shown here is derived from an EMBL/GenBank/DDBJ whole genome shotgun (WGS) entry which is preliminary data.</text>
</comment>
<dbReference type="PROSITE" id="PS00622">
    <property type="entry name" value="HTH_LUXR_1"/>
    <property type="match status" value="1"/>
</dbReference>
<dbReference type="InterPro" id="IPR039420">
    <property type="entry name" value="WalR-like"/>
</dbReference>
<dbReference type="PROSITE" id="PS50043">
    <property type="entry name" value="HTH_LUXR_2"/>
    <property type="match status" value="1"/>
</dbReference>
<evidence type="ECO:0000256" key="2">
    <source>
        <dbReference type="ARBA" id="ARBA00023015"/>
    </source>
</evidence>
<dbReference type="SMART" id="SM00421">
    <property type="entry name" value="HTH_LUXR"/>
    <property type="match status" value="1"/>
</dbReference>
<evidence type="ECO:0000259" key="6">
    <source>
        <dbReference type="PROSITE" id="PS50043"/>
    </source>
</evidence>
<dbReference type="SUPFAM" id="SSF46894">
    <property type="entry name" value="C-terminal effector domain of the bipartite response regulators"/>
    <property type="match status" value="1"/>
</dbReference>
<dbReference type="PANTHER" id="PTHR43214">
    <property type="entry name" value="TWO-COMPONENT RESPONSE REGULATOR"/>
    <property type="match status" value="1"/>
</dbReference>
<dbReference type="InterPro" id="IPR016032">
    <property type="entry name" value="Sig_transdc_resp-reg_C-effctor"/>
</dbReference>
<dbReference type="InterPro" id="IPR011006">
    <property type="entry name" value="CheY-like_superfamily"/>
</dbReference>
<gene>
    <name evidence="8" type="ORF">J2S41_001201</name>
</gene>
<feature type="modified residue" description="4-aspartylphosphate" evidence="5">
    <location>
        <position position="56"/>
    </location>
</feature>
<dbReference type="EMBL" id="JAVDYB010000001">
    <property type="protein sequence ID" value="MDR7274423.1"/>
    <property type="molecule type" value="Genomic_DNA"/>
</dbReference>
<keyword evidence="4" id="KW-0804">Transcription</keyword>
<keyword evidence="9" id="KW-1185">Reference proteome</keyword>
<protein>
    <submittedName>
        <fullName evidence="8">DNA-binding NarL/FixJ family response regulator</fullName>
    </submittedName>
</protein>
<keyword evidence="2" id="KW-0805">Transcription regulation</keyword>
<organism evidence="8 9">
    <name type="scientific">Catenuloplanes atrovinosus</name>
    <dbReference type="NCBI Taxonomy" id="137266"/>
    <lineage>
        <taxon>Bacteria</taxon>
        <taxon>Bacillati</taxon>
        <taxon>Actinomycetota</taxon>
        <taxon>Actinomycetes</taxon>
        <taxon>Micromonosporales</taxon>
        <taxon>Micromonosporaceae</taxon>
        <taxon>Catenuloplanes</taxon>
    </lineage>
</organism>
<keyword evidence="3 8" id="KW-0238">DNA-binding</keyword>
<evidence type="ECO:0000256" key="3">
    <source>
        <dbReference type="ARBA" id="ARBA00023125"/>
    </source>
</evidence>
<dbReference type="Pfam" id="PF00196">
    <property type="entry name" value="GerE"/>
    <property type="match status" value="1"/>
</dbReference>
<proteinExistence type="predicted"/>
<dbReference type="Pfam" id="PF00072">
    <property type="entry name" value="Response_reg"/>
    <property type="match status" value="1"/>
</dbReference>
<dbReference type="PROSITE" id="PS50110">
    <property type="entry name" value="RESPONSE_REGULATORY"/>
    <property type="match status" value="1"/>
</dbReference>
<dbReference type="InterPro" id="IPR001789">
    <property type="entry name" value="Sig_transdc_resp-reg_receiver"/>
</dbReference>
<dbReference type="GO" id="GO:0003677">
    <property type="term" value="F:DNA binding"/>
    <property type="evidence" value="ECO:0007669"/>
    <property type="project" value="UniProtKB-KW"/>
</dbReference>
<dbReference type="SUPFAM" id="SSF52172">
    <property type="entry name" value="CheY-like"/>
    <property type="match status" value="1"/>
</dbReference>
<name>A0AAE4C7Y9_9ACTN</name>
<dbReference type="PANTHER" id="PTHR43214:SF24">
    <property type="entry name" value="TRANSCRIPTIONAL REGULATORY PROTEIN NARL-RELATED"/>
    <property type="match status" value="1"/>
</dbReference>
<dbReference type="SMART" id="SM00448">
    <property type="entry name" value="REC"/>
    <property type="match status" value="1"/>
</dbReference>
<sequence length="234" mass="24894">MTRIRVLVVDDEPLVRAGLVMLLDAEESISVVGQAGDGAEAVDLAVRLRPDVVVMDLRMPGVDGVEATRRLVSDEFADLVGGTVPVLMLTTFHDDTAVHTALRAGASGFVLKSAAPSDLAAAIRAVVAGNAWLDPVVARKLLRDFTAHPELGMPTPAELGQLTRRETEVLTLVAHGMNNAAVAAHFVVSEATVRTHVSRILVKLGLHDRSQAVAAAYQTGLVKPGDRPPLRDRR</sequence>
<dbReference type="Gene3D" id="3.40.50.2300">
    <property type="match status" value="1"/>
</dbReference>
<dbReference type="PRINTS" id="PR00038">
    <property type="entry name" value="HTHLUXR"/>
</dbReference>
<evidence type="ECO:0000256" key="4">
    <source>
        <dbReference type="ARBA" id="ARBA00023163"/>
    </source>
</evidence>
<keyword evidence="1 5" id="KW-0597">Phosphoprotein</keyword>
<evidence type="ECO:0000256" key="5">
    <source>
        <dbReference type="PROSITE-ProRule" id="PRU00169"/>
    </source>
</evidence>
<dbReference type="AlphaFoldDB" id="A0AAE4C7Y9"/>
<reference evidence="8" key="1">
    <citation type="submission" date="2023-07" db="EMBL/GenBank/DDBJ databases">
        <title>Sequencing the genomes of 1000 actinobacteria strains.</title>
        <authorList>
            <person name="Klenk H.-P."/>
        </authorList>
    </citation>
    <scope>NUCLEOTIDE SEQUENCE</scope>
    <source>
        <strain evidence="8">DSM 44707</strain>
    </source>
</reference>
<evidence type="ECO:0000313" key="9">
    <source>
        <dbReference type="Proteomes" id="UP001183643"/>
    </source>
</evidence>
<accession>A0AAE4C7Y9</accession>
<dbReference type="CDD" id="cd06170">
    <property type="entry name" value="LuxR_C_like"/>
    <property type="match status" value="1"/>
</dbReference>
<feature type="domain" description="Response regulatory" evidence="7">
    <location>
        <begin position="5"/>
        <end position="127"/>
    </location>
</feature>
<feature type="domain" description="HTH luxR-type" evidence="6">
    <location>
        <begin position="155"/>
        <end position="220"/>
    </location>
</feature>
<dbReference type="CDD" id="cd17535">
    <property type="entry name" value="REC_NarL-like"/>
    <property type="match status" value="1"/>
</dbReference>
<evidence type="ECO:0000313" key="8">
    <source>
        <dbReference type="EMBL" id="MDR7274423.1"/>
    </source>
</evidence>
<evidence type="ECO:0000259" key="7">
    <source>
        <dbReference type="PROSITE" id="PS50110"/>
    </source>
</evidence>
<dbReference type="RefSeq" id="WP_310364121.1">
    <property type="nucleotide sequence ID" value="NZ_JAVDYB010000001.1"/>
</dbReference>
<dbReference type="InterPro" id="IPR058245">
    <property type="entry name" value="NreC/VraR/RcsB-like_REC"/>
</dbReference>
<evidence type="ECO:0000256" key="1">
    <source>
        <dbReference type="ARBA" id="ARBA00022553"/>
    </source>
</evidence>
<dbReference type="InterPro" id="IPR000792">
    <property type="entry name" value="Tscrpt_reg_LuxR_C"/>
</dbReference>
<dbReference type="Proteomes" id="UP001183643">
    <property type="component" value="Unassembled WGS sequence"/>
</dbReference>
<dbReference type="GO" id="GO:0006355">
    <property type="term" value="P:regulation of DNA-templated transcription"/>
    <property type="evidence" value="ECO:0007669"/>
    <property type="project" value="InterPro"/>
</dbReference>
<dbReference type="GO" id="GO:0000160">
    <property type="term" value="P:phosphorelay signal transduction system"/>
    <property type="evidence" value="ECO:0007669"/>
    <property type="project" value="InterPro"/>
</dbReference>